<reference evidence="2" key="1">
    <citation type="submission" date="2025-08" db="UniProtKB">
        <authorList>
            <consortium name="Ensembl"/>
        </authorList>
    </citation>
    <scope>IDENTIFICATION</scope>
</reference>
<dbReference type="Proteomes" id="UP000694680">
    <property type="component" value="Unassembled WGS sequence"/>
</dbReference>
<evidence type="ECO:0000313" key="3">
    <source>
        <dbReference type="Proteomes" id="UP000694680"/>
    </source>
</evidence>
<organism evidence="2 3">
    <name type="scientific">Gouania willdenowi</name>
    <name type="common">Blunt-snouted clingfish</name>
    <name type="synonym">Lepadogaster willdenowi</name>
    <dbReference type="NCBI Taxonomy" id="441366"/>
    <lineage>
        <taxon>Eukaryota</taxon>
        <taxon>Metazoa</taxon>
        <taxon>Chordata</taxon>
        <taxon>Craniata</taxon>
        <taxon>Vertebrata</taxon>
        <taxon>Euteleostomi</taxon>
        <taxon>Actinopterygii</taxon>
        <taxon>Neopterygii</taxon>
        <taxon>Teleostei</taxon>
        <taxon>Neoteleostei</taxon>
        <taxon>Acanthomorphata</taxon>
        <taxon>Ovalentaria</taxon>
        <taxon>Blenniimorphae</taxon>
        <taxon>Blenniiformes</taxon>
        <taxon>Gobiesocoidei</taxon>
        <taxon>Gobiesocidae</taxon>
        <taxon>Gobiesocinae</taxon>
        <taxon>Gouania</taxon>
    </lineage>
</organism>
<evidence type="ECO:0000313" key="2">
    <source>
        <dbReference type="Ensembl" id="ENSGWIP00000005694.1"/>
    </source>
</evidence>
<name>A0A8C5DEV0_GOUWI</name>
<dbReference type="Ensembl" id="ENSGWIT00000006208.1">
    <property type="protein sequence ID" value="ENSGWIP00000005694.1"/>
    <property type="gene ID" value="ENSGWIG00000003209.1"/>
</dbReference>
<feature type="region of interest" description="Disordered" evidence="1">
    <location>
        <begin position="1"/>
        <end position="20"/>
    </location>
</feature>
<sequence length="55" mass="6201">MYLQQHADEGLDQNDGQTEAELLETQYPHVKKSLQQGEALYSCLSVQDVLHVVSL</sequence>
<evidence type="ECO:0000256" key="1">
    <source>
        <dbReference type="SAM" id="MobiDB-lite"/>
    </source>
</evidence>
<protein>
    <submittedName>
        <fullName evidence="2">Uncharacterized protein</fullName>
    </submittedName>
</protein>
<proteinExistence type="predicted"/>
<keyword evidence="3" id="KW-1185">Reference proteome</keyword>
<accession>A0A8C5DEV0</accession>
<reference evidence="2" key="2">
    <citation type="submission" date="2025-09" db="UniProtKB">
        <authorList>
            <consortium name="Ensembl"/>
        </authorList>
    </citation>
    <scope>IDENTIFICATION</scope>
</reference>
<dbReference type="AlphaFoldDB" id="A0A8C5DEV0"/>